<dbReference type="GO" id="GO:0043952">
    <property type="term" value="P:protein transport by the Sec complex"/>
    <property type="evidence" value="ECO:0007669"/>
    <property type="project" value="UniProtKB-UniRule"/>
</dbReference>
<keyword evidence="6 12" id="KW-1133">Transmembrane helix</keyword>
<comment type="subcellular location">
    <subcellularLocation>
        <location evidence="1 12">Cell membrane</location>
        <topology evidence="1 12">Multi-pass membrane protein</topology>
    </subcellularLocation>
</comment>
<feature type="domain" description="SecDF P1 head subdomain" evidence="16">
    <location>
        <begin position="259"/>
        <end position="371"/>
    </location>
</feature>
<keyword evidence="3 12" id="KW-1003">Cell membrane</keyword>
<dbReference type="HAMAP" id="MF_01464_B">
    <property type="entry name" value="SecF_B"/>
    <property type="match status" value="1"/>
</dbReference>
<feature type="transmembrane region" description="Helical" evidence="12">
    <location>
        <begin position="575"/>
        <end position="593"/>
    </location>
</feature>
<feature type="transmembrane region" description="Helical" evidence="12">
    <location>
        <begin position="417"/>
        <end position="439"/>
    </location>
</feature>
<dbReference type="InterPro" id="IPR054384">
    <property type="entry name" value="SecDF_P1_head"/>
</dbReference>
<evidence type="ECO:0000256" key="7">
    <source>
        <dbReference type="ARBA" id="ARBA00023010"/>
    </source>
</evidence>
<feature type="transmembrane region" description="Helical" evidence="12">
    <location>
        <begin position="751"/>
        <end position="774"/>
    </location>
</feature>
<comment type="function">
    <text evidence="9 12">Part of the Sec protein translocase complex. Interacts with the SecYEG preprotein conducting channel. SecDF uses the proton motive force (PMF) to complete protein translocation after the ATP-dependent function of SecA.</text>
</comment>
<dbReference type="NCBIfam" id="TIGR01129">
    <property type="entry name" value="secD"/>
    <property type="match status" value="1"/>
</dbReference>
<comment type="similarity">
    <text evidence="12">Belongs to the SecD/SecF family. SecD subfamily.</text>
</comment>
<dbReference type="NCBIfam" id="TIGR00966">
    <property type="entry name" value="transloc_SecF"/>
    <property type="match status" value="1"/>
</dbReference>
<comment type="subunit">
    <text evidence="13">Forms a complex with SecD. Part of the essential Sec protein translocation apparatus which comprises SecA, SecYEG and auxiliary proteins SecDF-YajC and YidC.</text>
</comment>
<evidence type="ECO:0000256" key="5">
    <source>
        <dbReference type="ARBA" id="ARBA00022927"/>
    </source>
</evidence>
<dbReference type="Pfam" id="PF07549">
    <property type="entry name" value="Sec_GG"/>
    <property type="match status" value="2"/>
</dbReference>
<keyword evidence="5 12" id="KW-0653">Protein transport</keyword>
<feature type="transmembrane region" description="Helical" evidence="12">
    <location>
        <begin position="805"/>
        <end position="823"/>
    </location>
</feature>
<dbReference type="NCBIfam" id="TIGR00916">
    <property type="entry name" value="2A0604s01"/>
    <property type="match status" value="2"/>
</dbReference>
<dbReference type="GO" id="GO:0065002">
    <property type="term" value="P:intracellular protein transmembrane transport"/>
    <property type="evidence" value="ECO:0007669"/>
    <property type="project" value="UniProtKB-UniRule"/>
</dbReference>
<dbReference type="InterPro" id="IPR048634">
    <property type="entry name" value="SecD_SecF_C"/>
</dbReference>
<dbReference type="HAMAP" id="MF_01463_B">
    <property type="entry name" value="SecD_B"/>
    <property type="match status" value="1"/>
</dbReference>
<evidence type="ECO:0000256" key="8">
    <source>
        <dbReference type="ARBA" id="ARBA00023136"/>
    </source>
</evidence>
<comment type="similarity">
    <text evidence="10">In the C-terminal section; belongs to the SecD/SecF family. SecF subfamily.</text>
</comment>
<evidence type="ECO:0000259" key="15">
    <source>
        <dbReference type="Pfam" id="PF21760"/>
    </source>
</evidence>
<dbReference type="Proteomes" id="UP000535415">
    <property type="component" value="Unassembled WGS sequence"/>
</dbReference>
<keyword evidence="18" id="KW-1185">Reference proteome</keyword>
<dbReference type="InterPro" id="IPR022645">
    <property type="entry name" value="SecD/SecF_bac"/>
</dbReference>
<dbReference type="Pfam" id="PF02355">
    <property type="entry name" value="SecD_SecF_C"/>
    <property type="match status" value="2"/>
</dbReference>
<evidence type="ECO:0000256" key="13">
    <source>
        <dbReference type="HAMAP-Rule" id="MF_01464"/>
    </source>
</evidence>
<dbReference type="GO" id="GO:0015450">
    <property type="term" value="F:protein-transporting ATPase activity"/>
    <property type="evidence" value="ECO:0007669"/>
    <property type="project" value="InterPro"/>
</dbReference>
<dbReference type="InterPro" id="IPR005791">
    <property type="entry name" value="SecD"/>
</dbReference>
<evidence type="ECO:0000256" key="1">
    <source>
        <dbReference type="ARBA" id="ARBA00004651"/>
    </source>
</evidence>
<sequence>MLQISAFKQTMIWLTCVVGLLLALPNGFYSNVEKHNDAAVLVEAGQSNEQLEADYGLWPDFLPSGLVNLGLDLRGGAHLLAEVQVDQVYASVIDGMWPEVRDTLAAERDTVGFVQRDLDAPEDVLRFSISEEAGVSEALALVRGLAQPIVSLTGAGASNIDVSANGNVFTVTLSDAEKAAVDERTILQSLEIIRRRIDEVGTREPTIQRQGTSRILIQVPGIGSAEEVKDLIGTTAQLTFQPVVGSVSDPNTNPGSGNELVPSLDQPGLYYILERSPVVTGEELTDAQPAFDQNSRPAVNFRFNPTGARKFGNYTLENIGAPFAIVLDNEVISAPTIQSHIPGGSGIITGDFSVQESTNLAVLLRAGALPAELTFLEERTIGPELGQDSIDAGKIACIVAGLGILIYMTLSYGLFGIFANIALIINVGLIFGLLSMIGATLTLPGIAGIVLTIGMAVDANVIIFERIKEEMQTAKGSARAIELGYERALSSILDANVTTFITALILFLAGSGPVRGFAITLGLGILTSVFTAIFVTRLIIVMWYGRKRPKDLPIRGVLKLVKDNTSFNFFARAKLWLGMSAVLVVVAFGSFLAQGLNYGIDFQGGTSIRTQSEQIIDVGEYRDAIAPLDLGDVTITEVFDPNFADDQNVAMIRIQAQDGQESVGIDTIDAVKDVLLAIDETVTFPSVESVGPKVSGELIQTAFVAVALAVGAILLYIWMRFEWQFAVGAVIALVHDVVLTIGIFSELQIKFDLAIIAALLTIVGYSINDTVIVFDRVRENLRKYKQKPLKEVLNISINETLSRTLMTSVTTMLALVALFILGGDVIRGFVFAMMWGVFIGTYSSIFVASSVLLMLGVKRDWSKKSPTVGNQYANIDA</sequence>
<dbReference type="GO" id="GO:0005886">
    <property type="term" value="C:plasma membrane"/>
    <property type="evidence" value="ECO:0007669"/>
    <property type="project" value="UniProtKB-SubCell"/>
</dbReference>
<dbReference type="SUPFAM" id="SSF82866">
    <property type="entry name" value="Multidrug efflux transporter AcrB transmembrane domain"/>
    <property type="match status" value="2"/>
</dbReference>
<feature type="domain" description="Protein translocase subunit SecDF P1" evidence="15">
    <location>
        <begin position="188"/>
        <end position="243"/>
    </location>
</feature>
<evidence type="ECO:0000259" key="16">
    <source>
        <dbReference type="Pfam" id="PF22599"/>
    </source>
</evidence>
<dbReference type="Gene3D" id="1.20.1640.10">
    <property type="entry name" value="Multidrug efflux transporter AcrB transmembrane domain"/>
    <property type="match status" value="2"/>
</dbReference>
<comment type="subunit">
    <text evidence="12">Forms a complex with SecF. Part of the essential Sec protein translocation apparatus which comprises SecA, SecYEG and auxiliary proteins SecDF-YajC and YidC.</text>
</comment>
<dbReference type="PRINTS" id="PR01755">
    <property type="entry name" value="SECFTRNLCASE"/>
</dbReference>
<feature type="transmembrane region" description="Helical" evidence="12">
    <location>
        <begin position="698"/>
        <end position="718"/>
    </location>
</feature>
<reference evidence="17 18" key="1">
    <citation type="submission" date="2020-08" db="EMBL/GenBank/DDBJ databases">
        <title>Genomic Encyclopedia of Type Strains, Phase IV (KMG-IV): sequencing the most valuable type-strain genomes for metagenomic binning, comparative biology and taxonomic classification.</title>
        <authorList>
            <person name="Goeker M."/>
        </authorList>
    </citation>
    <scope>NUCLEOTIDE SEQUENCE [LARGE SCALE GENOMIC DNA]</scope>
    <source>
        <strain evidence="17 18">DSM 101064</strain>
    </source>
</reference>
<proteinExistence type="inferred from homology"/>
<dbReference type="FunFam" id="1.20.1640.10:FF:000024">
    <property type="entry name" value="Multifunctional fusion protein"/>
    <property type="match status" value="1"/>
</dbReference>
<feature type="domain" description="Protein export membrane protein SecD/SecF C-terminal" evidence="14">
    <location>
        <begin position="374"/>
        <end position="544"/>
    </location>
</feature>
<evidence type="ECO:0000256" key="10">
    <source>
        <dbReference type="ARBA" id="ARBA00060856"/>
    </source>
</evidence>
<evidence type="ECO:0000256" key="6">
    <source>
        <dbReference type="ARBA" id="ARBA00022989"/>
    </source>
</evidence>
<dbReference type="InterPro" id="IPR022646">
    <property type="entry name" value="SecD/SecF_CS"/>
</dbReference>
<evidence type="ECO:0000256" key="3">
    <source>
        <dbReference type="ARBA" id="ARBA00022475"/>
    </source>
</evidence>
<dbReference type="InterPro" id="IPR005665">
    <property type="entry name" value="SecF_bac"/>
</dbReference>
<dbReference type="Pfam" id="PF22599">
    <property type="entry name" value="SecDF_P1_head"/>
    <property type="match status" value="1"/>
</dbReference>
<dbReference type="FunFam" id="1.20.1640.10:FF:000004">
    <property type="entry name" value="Protein translocase subunit SecD"/>
    <property type="match status" value="1"/>
</dbReference>
<dbReference type="InterPro" id="IPR048631">
    <property type="entry name" value="SecD_1st"/>
</dbReference>
<comment type="similarity">
    <text evidence="11">In the N-terminal section; belongs to the SecD/SecF family. SecD subfamily.</text>
</comment>
<evidence type="ECO:0000256" key="11">
    <source>
        <dbReference type="ARBA" id="ARBA00061053"/>
    </source>
</evidence>
<comment type="caution">
    <text evidence="17">The sequence shown here is derived from an EMBL/GenBank/DDBJ whole genome shotgun (WGS) entry which is preliminary data.</text>
</comment>
<dbReference type="Pfam" id="PF21760">
    <property type="entry name" value="SecD_1st"/>
    <property type="match status" value="1"/>
</dbReference>
<evidence type="ECO:0000256" key="9">
    <source>
        <dbReference type="ARBA" id="ARBA00059018"/>
    </source>
</evidence>
<dbReference type="PANTHER" id="PTHR30081:SF1">
    <property type="entry name" value="PROTEIN TRANSLOCASE SUBUNIT SECD"/>
    <property type="match status" value="1"/>
</dbReference>
<dbReference type="InterPro" id="IPR055344">
    <property type="entry name" value="SecD_SecF_C_bact"/>
</dbReference>
<feature type="transmembrane region" description="Helical" evidence="12">
    <location>
        <begin position="725"/>
        <end position="745"/>
    </location>
</feature>
<comment type="similarity">
    <text evidence="13">Belongs to the SecD/SecF family. SecF subfamily.</text>
</comment>
<feature type="transmembrane region" description="Helical" evidence="12">
    <location>
        <begin position="445"/>
        <end position="467"/>
    </location>
</feature>
<protein>
    <recommendedName>
        <fullName evidence="12 13">Multifunctional fusion protein</fullName>
    </recommendedName>
    <domain>
        <recommendedName>
            <fullName evidence="12">Protein translocase subunit SecD</fullName>
        </recommendedName>
    </domain>
    <domain>
        <recommendedName>
            <fullName evidence="13">Protein-export membrane protein SecF</fullName>
        </recommendedName>
    </domain>
</protein>
<keyword evidence="8 12" id="KW-0472">Membrane</keyword>
<feature type="transmembrane region" description="Helical" evidence="12">
    <location>
        <begin position="516"/>
        <end position="545"/>
    </location>
</feature>
<evidence type="ECO:0000256" key="4">
    <source>
        <dbReference type="ARBA" id="ARBA00022692"/>
    </source>
</evidence>
<dbReference type="PANTHER" id="PTHR30081">
    <property type="entry name" value="PROTEIN-EXPORT MEMBRANE PROTEIN SEC"/>
    <property type="match status" value="1"/>
</dbReference>
<dbReference type="RefSeq" id="WP_183528069.1">
    <property type="nucleotide sequence ID" value="NZ_JACIJM010000004.1"/>
</dbReference>
<dbReference type="Gene3D" id="3.30.1360.200">
    <property type="match status" value="1"/>
</dbReference>
<gene>
    <name evidence="13" type="primary">secF</name>
    <name evidence="12" type="synonym">secD</name>
    <name evidence="17" type="ORF">FHS72_001738</name>
</gene>
<accession>A0A7W9BL63</accession>
<comment type="caution">
    <text evidence="12">Lacks conserved residue(s) required for the propagation of feature annotation.</text>
</comment>
<dbReference type="InterPro" id="IPR022813">
    <property type="entry name" value="SecD/SecF_arch_bac"/>
</dbReference>
<dbReference type="EMBL" id="JACIJM010000004">
    <property type="protein sequence ID" value="MBB5722114.1"/>
    <property type="molecule type" value="Genomic_DNA"/>
</dbReference>
<name>A0A7W9BL63_9RHOB</name>
<dbReference type="NCBIfam" id="NF009583">
    <property type="entry name" value="PRK13024.1-3"/>
    <property type="match status" value="1"/>
</dbReference>
<evidence type="ECO:0000313" key="17">
    <source>
        <dbReference type="EMBL" id="MBB5722114.1"/>
    </source>
</evidence>
<feature type="domain" description="Protein export membrane protein SecD/SecF C-terminal" evidence="14">
    <location>
        <begin position="671"/>
        <end position="856"/>
    </location>
</feature>
<evidence type="ECO:0000256" key="12">
    <source>
        <dbReference type="HAMAP-Rule" id="MF_01463"/>
    </source>
</evidence>
<dbReference type="GO" id="GO:0006605">
    <property type="term" value="P:protein targeting"/>
    <property type="evidence" value="ECO:0007669"/>
    <property type="project" value="UniProtKB-UniRule"/>
</dbReference>
<evidence type="ECO:0000313" key="18">
    <source>
        <dbReference type="Proteomes" id="UP000535415"/>
    </source>
</evidence>
<feature type="transmembrane region" description="Helical" evidence="12">
    <location>
        <begin position="488"/>
        <end position="510"/>
    </location>
</feature>
<organism evidence="17 18">
    <name type="scientific">Yoonia ponticola</name>
    <dbReference type="NCBI Taxonomy" id="1524255"/>
    <lineage>
        <taxon>Bacteria</taxon>
        <taxon>Pseudomonadati</taxon>
        <taxon>Pseudomonadota</taxon>
        <taxon>Alphaproteobacteria</taxon>
        <taxon>Rhodobacterales</taxon>
        <taxon>Paracoccaceae</taxon>
        <taxon>Yoonia</taxon>
    </lineage>
</organism>
<evidence type="ECO:0000256" key="2">
    <source>
        <dbReference type="ARBA" id="ARBA00022448"/>
    </source>
</evidence>
<keyword evidence="7 12" id="KW-0811">Translocation</keyword>
<feature type="transmembrane region" description="Helical" evidence="12">
    <location>
        <begin position="829"/>
        <end position="855"/>
    </location>
</feature>
<keyword evidence="2 12" id="KW-0813">Transport</keyword>
<evidence type="ECO:0000259" key="14">
    <source>
        <dbReference type="Pfam" id="PF02355"/>
    </source>
</evidence>
<dbReference type="AlphaFoldDB" id="A0A7W9BL63"/>
<dbReference type="Gene3D" id="3.30.70.3400">
    <property type="match status" value="1"/>
</dbReference>
<keyword evidence="4 12" id="KW-0812">Transmembrane</keyword>